<evidence type="ECO:0000313" key="2">
    <source>
        <dbReference type="EMBL" id="NWZ72160.1"/>
    </source>
</evidence>
<feature type="non-terminal residue" evidence="2">
    <location>
        <position position="287"/>
    </location>
</feature>
<sequence length="287" mass="30675">EDFGADADPYGAAGFPLDRRYSHSLYHEPEAQPGLGSPDSPGFGAPFPPQERQPPFRAPQAFGLGQPEPFAAARSAEIPQAVPEGRARLSVGSVYRPSLGARGECGAPGKGKTSGWAGLPGSGCGVSPRFPREKEILGMGRIPGKSGISSGFPRDGWNSRDSLPGWDEARGDLGDPAGFGNGGNGEGKSRARLWGWDWDGAGPYLRLSQNFWGGAGLSPGCYDTYNADIDCQWIDITDVPPGNYVLKVQVNPKYLVLESDFTNNVVRCHIHYTGRFVSASNCRIAQY</sequence>
<name>A0A7K7PXE1_ACRAR</name>
<dbReference type="InterPro" id="IPR001695">
    <property type="entry name" value="Lysyl_oxidase"/>
</dbReference>
<dbReference type="EMBL" id="VZST01003923">
    <property type="protein sequence ID" value="NWZ72160.1"/>
    <property type="molecule type" value="Genomic_DNA"/>
</dbReference>
<dbReference type="AlphaFoldDB" id="A0A7K7PXE1"/>
<feature type="region of interest" description="Disordered" evidence="1">
    <location>
        <begin position="23"/>
        <end position="65"/>
    </location>
</feature>
<dbReference type="PANTHER" id="PTHR45817">
    <property type="entry name" value="LYSYL OXIDASE-LIKE-RELATED"/>
    <property type="match status" value="1"/>
</dbReference>
<evidence type="ECO:0000256" key="1">
    <source>
        <dbReference type="SAM" id="MobiDB-lite"/>
    </source>
</evidence>
<dbReference type="PRINTS" id="PR00074">
    <property type="entry name" value="LYSYLOXIDASE"/>
</dbReference>
<dbReference type="GO" id="GO:0005615">
    <property type="term" value="C:extracellular space"/>
    <property type="evidence" value="ECO:0007669"/>
    <property type="project" value="TreeGrafter"/>
</dbReference>
<dbReference type="OrthoDB" id="547291at2759"/>
<dbReference type="Pfam" id="PF01186">
    <property type="entry name" value="Lysyl_oxidase"/>
    <property type="match status" value="1"/>
</dbReference>
<evidence type="ECO:0000313" key="3">
    <source>
        <dbReference type="Proteomes" id="UP000549775"/>
    </source>
</evidence>
<keyword evidence="3" id="KW-1185">Reference proteome</keyword>
<dbReference type="InterPro" id="IPR050912">
    <property type="entry name" value="LOX-like_protein"/>
</dbReference>
<dbReference type="GO" id="GO:0004720">
    <property type="term" value="F:protein-lysine 6-oxidase activity"/>
    <property type="evidence" value="ECO:0007669"/>
    <property type="project" value="TreeGrafter"/>
</dbReference>
<dbReference type="GO" id="GO:0005507">
    <property type="term" value="F:copper ion binding"/>
    <property type="evidence" value="ECO:0007669"/>
    <property type="project" value="InterPro"/>
</dbReference>
<reference evidence="2 3" key="1">
    <citation type="submission" date="2019-09" db="EMBL/GenBank/DDBJ databases">
        <title>Bird 10,000 Genomes (B10K) Project - Family phase.</title>
        <authorList>
            <person name="Zhang G."/>
        </authorList>
    </citation>
    <scope>NUCLEOTIDE SEQUENCE [LARGE SCALE GENOMIC DNA]</scope>
    <source>
        <strain evidence="2">OUT-0054</strain>
        <tissue evidence="2">Blood</tissue>
    </source>
</reference>
<comment type="caution">
    <text evidence="2">The sequence shown here is derived from an EMBL/GenBank/DDBJ whole genome shotgun (WGS) entry which is preliminary data.</text>
</comment>
<feature type="region of interest" description="Disordered" evidence="1">
    <location>
        <begin position="139"/>
        <end position="162"/>
    </location>
</feature>
<organism evidence="2 3">
    <name type="scientific">Acrocephalus arundinaceus</name>
    <name type="common">Great reed-warbler</name>
    <dbReference type="NCBI Taxonomy" id="39621"/>
    <lineage>
        <taxon>Eukaryota</taxon>
        <taxon>Metazoa</taxon>
        <taxon>Chordata</taxon>
        <taxon>Craniata</taxon>
        <taxon>Vertebrata</taxon>
        <taxon>Euteleostomi</taxon>
        <taxon>Archelosauria</taxon>
        <taxon>Archosauria</taxon>
        <taxon>Dinosauria</taxon>
        <taxon>Saurischia</taxon>
        <taxon>Theropoda</taxon>
        <taxon>Coelurosauria</taxon>
        <taxon>Aves</taxon>
        <taxon>Neognathae</taxon>
        <taxon>Neoaves</taxon>
        <taxon>Telluraves</taxon>
        <taxon>Australaves</taxon>
        <taxon>Passeriformes</taxon>
        <taxon>Sylvioidea</taxon>
        <taxon>Sylviidae</taxon>
        <taxon>Acrocephalinae</taxon>
        <taxon>Acrocephalus</taxon>
    </lineage>
</organism>
<dbReference type="PANTHER" id="PTHR45817:SF8">
    <property type="entry name" value="LYSYL OXIDASE HOMOLOG 1"/>
    <property type="match status" value="1"/>
</dbReference>
<accession>A0A7K7PXE1</accession>
<protein>
    <submittedName>
        <fullName evidence="2">LOXL1 oxidase</fullName>
    </submittedName>
</protein>
<feature type="non-terminal residue" evidence="2">
    <location>
        <position position="1"/>
    </location>
</feature>
<dbReference type="GO" id="GO:0030199">
    <property type="term" value="P:collagen fibril organization"/>
    <property type="evidence" value="ECO:0007669"/>
    <property type="project" value="TreeGrafter"/>
</dbReference>
<dbReference type="Proteomes" id="UP000549775">
    <property type="component" value="Unassembled WGS sequence"/>
</dbReference>
<gene>
    <name evidence="2" type="primary">Loxl1</name>
    <name evidence="2" type="ORF">ACRARU_R01283</name>
</gene>
<proteinExistence type="predicted"/>